<feature type="domain" description="CARD" evidence="7">
    <location>
        <begin position="127"/>
        <end position="171"/>
    </location>
</feature>
<evidence type="ECO:0000259" key="7">
    <source>
        <dbReference type="PROSITE" id="PS50209"/>
    </source>
</evidence>
<dbReference type="InterPro" id="IPR006612">
    <property type="entry name" value="THAP_Znf"/>
</dbReference>
<evidence type="ECO:0000256" key="2">
    <source>
        <dbReference type="ARBA" id="ARBA00022771"/>
    </source>
</evidence>
<dbReference type="AlphaFoldDB" id="A0A6P7H1P5"/>
<dbReference type="GO" id="GO:0003677">
    <property type="term" value="F:DNA binding"/>
    <property type="evidence" value="ECO:0007669"/>
    <property type="project" value="UniProtKB-UniRule"/>
</dbReference>
<keyword evidence="3" id="KW-0862">Zinc</keyword>
<name>A0A6P7H1P5_DIAVI</name>
<evidence type="ECO:0000256" key="1">
    <source>
        <dbReference type="ARBA" id="ARBA00022723"/>
    </source>
</evidence>
<keyword evidence="1" id="KW-0479">Metal-binding</keyword>
<proteinExistence type="predicted"/>
<dbReference type="PANTHER" id="PTHR47696">
    <property type="entry name" value="THAP DOMAIN-CONTAINING PROTEIN 2"/>
    <property type="match status" value="1"/>
</dbReference>
<dbReference type="PANTHER" id="PTHR47696:SF1">
    <property type="entry name" value="THAP DOMAIN-CONTAINING PROTEIN 2"/>
    <property type="match status" value="1"/>
</dbReference>
<dbReference type="GO" id="GO:0008270">
    <property type="term" value="F:zinc ion binding"/>
    <property type="evidence" value="ECO:0007669"/>
    <property type="project" value="UniProtKB-KW"/>
</dbReference>
<feature type="domain" description="THAP-type" evidence="8">
    <location>
        <begin position="1"/>
        <end position="44"/>
    </location>
</feature>
<evidence type="ECO:0000256" key="4">
    <source>
        <dbReference type="ARBA" id="ARBA00023125"/>
    </source>
</evidence>
<evidence type="ECO:0000256" key="6">
    <source>
        <dbReference type="SAM" id="Coils"/>
    </source>
</evidence>
<evidence type="ECO:0000313" key="9">
    <source>
        <dbReference type="RefSeq" id="XP_028155449.1"/>
    </source>
</evidence>
<keyword evidence="4 5" id="KW-0238">DNA-binding</keyword>
<dbReference type="PROSITE" id="PS50950">
    <property type="entry name" value="ZF_THAP"/>
    <property type="match status" value="1"/>
</dbReference>
<evidence type="ECO:0000259" key="8">
    <source>
        <dbReference type="PROSITE" id="PS50950"/>
    </source>
</evidence>
<gene>
    <name evidence="9" type="primary">LOC114349308</name>
</gene>
<organism evidence="9">
    <name type="scientific">Diabrotica virgifera virgifera</name>
    <name type="common">western corn rootworm</name>
    <dbReference type="NCBI Taxonomy" id="50390"/>
    <lineage>
        <taxon>Eukaryota</taxon>
        <taxon>Metazoa</taxon>
        <taxon>Ecdysozoa</taxon>
        <taxon>Arthropoda</taxon>
        <taxon>Hexapoda</taxon>
        <taxon>Insecta</taxon>
        <taxon>Pterygota</taxon>
        <taxon>Neoptera</taxon>
        <taxon>Endopterygota</taxon>
        <taxon>Coleoptera</taxon>
        <taxon>Polyphaga</taxon>
        <taxon>Cucujiformia</taxon>
        <taxon>Chrysomeloidea</taxon>
        <taxon>Chrysomelidae</taxon>
        <taxon>Galerucinae</taxon>
        <taxon>Diabroticina</taxon>
        <taxon>Diabroticites</taxon>
        <taxon>Diabrotica</taxon>
    </lineage>
</organism>
<evidence type="ECO:0000256" key="3">
    <source>
        <dbReference type="ARBA" id="ARBA00022833"/>
    </source>
</evidence>
<evidence type="ECO:0000256" key="5">
    <source>
        <dbReference type="PROSITE-ProRule" id="PRU00309"/>
    </source>
</evidence>
<dbReference type="InterPro" id="IPR026521">
    <property type="entry name" value="THAP2"/>
</dbReference>
<dbReference type="PROSITE" id="PS50209">
    <property type="entry name" value="CARD"/>
    <property type="match status" value="1"/>
</dbReference>
<sequence length="171" mass="19934">MRRENFKPTNSSKICSKHFTADSYITSGWSSKKQLKKDAVPSIFDFPNHLVKQVTTRKLPVKRETVLDKPTGSKREIINIATPVEISDETTLEPPLKKRRHYLGDFEQGSPNRDQGYKVVVNKCIQKKNKQIKMLQQRNRRLIKKVNNLKSLLEHLEEKQMIDEDFSLKLS</sequence>
<reference evidence="9" key="1">
    <citation type="submission" date="2025-08" db="UniProtKB">
        <authorList>
            <consortium name="RefSeq"/>
        </authorList>
    </citation>
    <scope>IDENTIFICATION</scope>
    <source>
        <tissue evidence="9">Whole insect</tissue>
    </source>
</reference>
<keyword evidence="6" id="KW-0175">Coiled coil</keyword>
<feature type="non-terminal residue" evidence="9">
    <location>
        <position position="171"/>
    </location>
</feature>
<dbReference type="GO" id="GO:0042981">
    <property type="term" value="P:regulation of apoptotic process"/>
    <property type="evidence" value="ECO:0007669"/>
    <property type="project" value="InterPro"/>
</dbReference>
<protein>
    <submittedName>
        <fullName evidence="9">THAP domain-containing protein 2-like</fullName>
    </submittedName>
</protein>
<dbReference type="SUPFAM" id="SSF57716">
    <property type="entry name" value="Glucocorticoid receptor-like (DNA-binding domain)"/>
    <property type="match status" value="1"/>
</dbReference>
<dbReference type="RefSeq" id="XP_028155449.1">
    <property type="nucleotide sequence ID" value="XM_028299648.1"/>
</dbReference>
<dbReference type="InterPro" id="IPR001315">
    <property type="entry name" value="CARD"/>
</dbReference>
<dbReference type="InParanoid" id="A0A6P7H1P5"/>
<feature type="coiled-coil region" evidence="6">
    <location>
        <begin position="125"/>
        <end position="159"/>
    </location>
</feature>
<accession>A0A6P7H1P5</accession>
<dbReference type="Pfam" id="PF05485">
    <property type="entry name" value="THAP"/>
    <property type="match status" value="1"/>
</dbReference>
<keyword evidence="2 5" id="KW-0863">Zinc-finger</keyword>